<sequence>MSAAAVQLASDLAEADAAIERAVLGIDQFSRMNRREAAAIAYATGGRLPAPRRGAGVVAGDSAAEAAGAVLEPAFEALAEHGRRLAALTGPVPPGPPPPQPAVLRRQAEEGLARYEALLRRSDLTPAAREAGLAAIATLASAPAAGTEFSAFITERQAAVEALASLLRAVIGADERSGLRAVLAAEQAEARRGRDALLAAARRDPAAGVLGRYALFHGVMRAEEEQPADEVLAEAVRVLAALPAAHAALAEGDPAAAAQRVAAFSAAVDRLEAAERELARAAY</sequence>
<proteinExistence type="predicted"/>
<dbReference type="EMBL" id="JAHZUY010000101">
    <property type="protein sequence ID" value="MBW8271429.1"/>
    <property type="molecule type" value="Genomic_DNA"/>
</dbReference>
<dbReference type="Proteomes" id="UP001519924">
    <property type="component" value="Unassembled WGS sequence"/>
</dbReference>
<organism evidence="1 2">
    <name type="scientific">Caldovatus aquaticus</name>
    <dbReference type="NCBI Taxonomy" id="2865671"/>
    <lineage>
        <taxon>Bacteria</taxon>
        <taxon>Pseudomonadati</taxon>
        <taxon>Pseudomonadota</taxon>
        <taxon>Alphaproteobacteria</taxon>
        <taxon>Acetobacterales</taxon>
        <taxon>Roseomonadaceae</taxon>
        <taxon>Caldovatus</taxon>
    </lineage>
</organism>
<comment type="caution">
    <text evidence="1">The sequence shown here is derived from an EMBL/GenBank/DDBJ whole genome shotgun (WGS) entry which is preliminary data.</text>
</comment>
<protein>
    <submittedName>
        <fullName evidence="1">Uncharacterized protein</fullName>
    </submittedName>
</protein>
<name>A0ABS7F7J0_9PROT</name>
<reference evidence="1 2" key="1">
    <citation type="submission" date="2021-08" db="EMBL/GenBank/DDBJ databases">
        <title>Caldovatus sediminis gen. nov., sp. nov., a moderately thermophilic bacterium isolated from a hot spring.</title>
        <authorList>
            <person name="Hu C.-J."/>
            <person name="Li W.-J."/>
            <person name="Xian W.-D."/>
        </authorList>
    </citation>
    <scope>NUCLEOTIDE SEQUENCE [LARGE SCALE GENOMIC DNA]</scope>
    <source>
        <strain evidence="1 2">SYSU G05006</strain>
    </source>
</reference>
<dbReference type="RefSeq" id="WP_220119191.1">
    <property type="nucleotide sequence ID" value="NZ_JAHZUY010000101.1"/>
</dbReference>
<accession>A0ABS7F7J0</accession>
<evidence type="ECO:0000313" key="1">
    <source>
        <dbReference type="EMBL" id="MBW8271429.1"/>
    </source>
</evidence>
<keyword evidence="2" id="KW-1185">Reference proteome</keyword>
<gene>
    <name evidence="1" type="ORF">K1J50_18280</name>
</gene>
<evidence type="ECO:0000313" key="2">
    <source>
        <dbReference type="Proteomes" id="UP001519924"/>
    </source>
</evidence>